<evidence type="ECO:0000259" key="1">
    <source>
        <dbReference type="Pfam" id="PF16862"/>
    </source>
</evidence>
<evidence type="ECO:0000313" key="2">
    <source>
        <dbReference type="EMBL" id="KAK7442544.1"/>
    </source>
</evidence>
<dbReference type="Proteomes" id="UP001498398">
    <property type="component" value="Unassembled WGS sequence"/>
</dbReference>
<sequence length="117" mass="12644">MAYAIYENISPARVALFNYLNDSPGTSAYITTSIYISNPDSSFSTSSSVKVKYLSASVSRKGNFSWAGRTDLGQSGFMTDGTAVGENIQEVLYDASNNVYADGEGNERKKRKVSTAL</sequence>
<protein>
    <recommendedName>
        <fullName evidence="1">Beta-glucuronidase C-terminal domain-containing protein</fullName>
    </recommendedName>
</protein>
<evidence type="ECO:0000313" key="3">
    <source>
        <dbReference type="Proteomes" id="UP001498398"/>
    </source>
</evidence>
<proteinExistence type="predicted"/>
<dbReference type="Pfam" id="PF16862">
    <property type="entry name" value="Glyco_hydro_79C"/>
    <property type="match status" value="1"/>
</dbReference>
<keyword evidence="3" id="KW-1185">Reference proteome</keyword>
<dbReference type="EMBL" id="JBANRG010000058">
    <property type="protein sequence ID" value="KAK7442544.1"/>
    <property type="molecule type" value="Genomic_DNA"/>
</dbReference>
<reference evidence="2 3" key="1">
    <citation type="submission" date="2024-01" db="EMBL/GenBank/DDBJ databases">
        <title>A draft genome for the cacao thread blight pathogen Marasmiellus scandens.</title>
        <authorList>
            <person name="Baruah I.K."/>
            <person name="Leung J."/>
            <person name="Bukari Y."/>
            <person name="Amoako-Attah I."/>
            <person name="Meinhardt L.W."/>
            <person name="Bailey B.A."/>
            <person name="Cohen S.P."/>
        </authorList>
    </citation>
    <scope>NUCLEOTIDE SEQUENCE [LARGE SCALE GENOMIC DNA]</scope>
    <source>
        <strain evidence="2 3">GH-19</strain>
    </source>
</reference>
<feature type="domain" description="Beta-glucuronidase C-terminal" evidence="1">
    <location>
        <begin position="2"/>
        <end position="76"/>
    </location>
</feature>
<comment type="caution">
    <text evidence="2">The sequence shown here is derived from an EMBL/GenBank/DDBJ whole genome shotgun (WGS) entry which is preliminary data.</text>
</comment>
<gene>
    <name evidence="2" type="ORF">VKT23_016142</name>
</gene>
<accession>A0ABR1IVU0</accession>
<dbReference type="InterPro" id="IPR031728">
    <property type="entry name" value="GlcAase_C"/>
</dbReference>
<organism evidence="2 3">
    <name type="scientific">Marasmiellus scandens</name>
    <dbReference type="NCBI Taxonomy" id="2682957"/>
    <lineage>
        <taxon>Eukaryota</taxon>
        <taxon>Fungi</taxon>
        <taxon>Dikarya</taxon>
        <taxon>Basidiomycota</taxon>
        <taxon>Agaricomycotina</taxon>
        <taxon>Agaricomycetes</taxon>
        <taxon>Agaricomycetidae</taxon>
        <taxon>Agaricales</taxon>
        <taxon>Marasmiineae</taxon>
        <taxon>Omphalotaceae</taxon>
        <taxon>Marasmiellus</taxon>
    </lineage>
</organism>
<name>A0ABR1IVU0_9AGAR</name>